<dbReference type="KEGG" id="hdf:AArcSl_2363"/>
<dbReference type="OrthoDB" id="190425at2157"/>
<dbReference type="InterPro" id="IPR015943">
    <property type="entry name" value="WD40/YVTN_repeat-like_dom_sf"/>
</dbReference>
<dbReference type="InterPro" id="IPR011048">
    <property type="entry name" value="Haem_d1_sf"/>
</dbReference>
<dbReference type="Gene3D" id="2.130.10.10">
    <property type="entry name" value="YVTN repeat-like/Quinoprotein amine dehydrogenase"/>
    <property type="match status" value="3"/>
</dbReference>
<dbReference type="Pfam" id="PF10282">
    <property type="entry name" value="Lactonase"/>
    <property type="match status" value="1"/>
</dbReference>
<dbReference type="AlphaFoldDB" id="A0A343TLL3"/>
<dbReference type="GeneID" id="37878720"/>
<dbReference type="PANTHER" id="PTHR47197">
    <property type="entry name" value="PROTEIN NIRF"/>
    <property type="match status" value="1"/>
</dbReference>
<sequence>MTDDRLVVLNKDEDSISIVDPDSGETVERVETDFNPHEVEIGPDSEEVYVTCSLGGSLLVLDSDTWEITQRFEHERFDFPHGLALRESADELWLASTYSSRVFVFDVDGEGVELLSVFPTFQDKSHMVAFTPDEETAFVANIGSDNVTAIDADEREIVGDVPVGEGPEGIEVHPDGGLLVANQDDSRLTVVDPETFEEEGQALLGETPIRVVSSPDGRHVFVPNREGNDVSVIDTRHERDEDIRPWEIARIPVGIWPGGTTFEPSGNRAFVANNKTNDVSVLDAGEWVEIERYDVGLHPDGIAYLSR</sequence>
<evidence type="ECO:0000313" key="1">
    <source>
        <dbReference type="EMBL" id="AUX09985.1"/>
    </source>
</evidence>
<accession>A0A343TLL3</accession>
<organism evidence="1 2">
    <name type="scientific">Halalkaliarchaeum desulfuricum</name>
    <dbReference type="NCBI Taxonomy" id="2055893"/>
    <lineage>
        <taxon>Archaea</taxon>
        <taxon>Methanobacteriati</taxon>
        <taxon>Methanobacteriota</taxon>
        <taxon>Stenosarchaea group</taxon>
        <taxon>Halobacteria</taxon>
        <taxon>Halobacteriales</taxon>
        <taxon>Haloferacaceae</taxon>
        <taxon>Halalkaliarchaeum</taxon>
    </lineage>
</organism>
<gene>
    <name evidence="1" type="ORF">AArcSl_2363</name>
</gene>
<evidence type="ECO:0008006" key="3">
    <source>
        <dbReference type="Google" id="ProtNLM"/>
    </source>
</evidence>
<dbReference type="InterPro" id="IPR051200">
    <property type="entry name" value="Host-pathogen_enzymatic-act"/>
</dbReference>
<proteinExistence type="predicted"/>
<reference evidence="2" key="1">
    <citation type="submission" date="2017-11" db="EMBL/GenBank/DDBJ databases">
        <title>Phenotypic and genomic properties of facultatively anaerobic sulfur-reducing natronoarchaea from hypersaline soda lakes.</title>
        <authorList>
            <person name="Sorokin D.Y."/>
            <person name="Kublanov I.V."/>
            <person name="Roman P."/>
            <person name="Sinninghe Damste J.S."/>
            <person name="Golyshin P.N."/>
            <person name="Rojo D."/>
            <person name="Ciordia S."/>
            <person name="Mena M.D.C."/>
            <person name="Ferrer M."/>
            <person name="Messina E."/>
            <person name="Smedile F."/>
            <person name="La Spada G."/>
            <person name="La Cono V."/>
            <person name="Yakimov M.M."/>
        </authorList>
    </citation>
    <scope>NUCLEOTIDE SEQUENCE [LARGE SCALE GENOMIC DNA]</scope>
    <source>
        <strain evidence="2">AArc-Sl</strain>
    </source>
</reference>
<protein>
    <recommendedName>
        <fullName evidence="3">40-residue YVTN family beta-propeller repeat-containing protein</fullName>
    </recommendedName>
</protein>
<dbReference type="EMBL" id="CP025066">
    <property type="protein sequence ID" value="AUX09985.1"/>
    <property type="molecule type" value="Genomic_DNA"/>
</dbReference>
<dbReference type="Proteomes" id="UP000263012">
    <property type="component" value="Chromosome"/>
</dbReference>
<name>A0A343TLL3_9EURY</name>
<keyword evidence="2" id="KW-1185">Reference proteome</keyword>
<dbReference type="PANTHER" id="PTHR47197:SF3">
    <property type="entry name" value="DIHYDRO-HEME D1 DEHYDROGENASE"/>
    <property type="match status" value="1"/>
</dbReference>
<dbReference type="SUPFAM" id="SSF51004">
    <property type="entry name" value="C-terminal (heme d1) domain of cytochrome cd1-nitrite reductase"/>
    <property type="match status" value="1"/>
</dbReference>
<evidence type="ECO:0000313" key="2">
    <source>
        <dbReference type="Proteomes" id="UP000263012"/>
    </source>
</evidence>
<dbReference type="InterPro" id="IPR019405">
    <property type="entry name" value="Lactonase_7-beta_prop"/>
</dbReference>
<dbReference type="RefSeq" id="WP_119819463.1">
    <property type="nucleotide sequence ID" value="NZ_CP025066.1"/>
</dbReference>